<name>A0A9W6YGW8_9STRA</name>
<dbReference type="AlphaFoldDB" id="A0A9W6YGW8"/>
<accession>A0A9W6YGW8</accession>
<reference evidence="2" key="1">
    <citation type="submission" date="2023-04" db="EMBL/GenBank/DDBJ databases">
        <title>Phytophthora lilii NBRC 32176.</title>
        <authorList>
            <person name="Ichikawa N."/>
            <person name="Sato H."/>
            <person name="Tonouchi N."/>
        </authorList>
    </citation>
    <scope>NUCLEOTIDE SEQUENCE</scope>
    <source>
        <strain evidence="2">NBRC 32176</strain>
    </source>
</reference>
<proteinExistence type="predicted"/>
<organism evidence="2 3">
    <name type="scientific">Phytophthora lilii</name>
    <dbReference type="NCBI Taxonomy" id="2077276"/>
    <lineage>
        <taxon>Eukaryota</taxon>
        <taxon>Sar</taxon>
        <taxon>Stramenopiles</taxon>
        <taxon>Oomycota</taxon>
        <taxon>Peronosporomycetes</taxon>
        <taxon>Peronosporales</taxon>
        <taxon>Peronosporaceae</taxon>
        <taxon>Phytophthora</taxon>
    </lineage>
</organism>
<evidence type="ECO:0000313" key="2">
    <source>
        <dbReference type="EMBL" id="GMF64779.1"/>
    </source>
</evidence>
<keyword evidence="3" id="KW-1185">Reference proteome</keyword>
<sequence length="387" mass="41170">MGDSAASAGSDPAAPGSYDAQMREMQAIQQSVQRVLEWARRNQVEKVELLAPVPTQENTGDRERKTPSSGDEEFFLGEFDTTSTFTTSASDNKRRLNEDAGKDPQKPPGSLKGRIVVPVQSTAKSLASVGGGGLAASSGSKGSLCVRLLLKKQEAVSFTAAVESCEEGGRLTGQWNRAVFMRSARSAKQQAEAEMAAQVWWGQKFAAGRLHSMIRCDDEIDKIDGEAEDSFSLLNGGSGGKAALPATRGKTLNQVAQHHFGGVVGVPSTADAIYARKKAAKSLPKVEANASNMEEVVISSAPTRTVPKGLKNEVFVLLTEGISLANLRIVTERLPVRDYAASTAGLRPVRVKGAIRPARIAVIATSMASKMVLSKCPAKRSARWTSV</sequence>
<feature type="region of interest" description="Disordered" evidence="1">
    <location>
        <begin position="49"/>
        <end position="73"/>
    </location>
</feature>
<dbReference type="OrthoDB" id="127365at2759"/>
<dbReference type="EMBL" id="BSXW01012432">
    <property type="protein sequence ID" value="GMF64779.1"/>
    <property type="molecule type" value="Genomic_DNA"/>
</dbReference>
<protein>
    <submittedName>
        <fullName evidence="2">Unnamed protein product</fullName>
    </submittedName>
</protein>
<evidence type="ECO:0000313" key="3">
    <source>
        <dbReference type="Proteomes" id="UP001165083"/>
    </source>
</evidence>
<comment type="caution">
    <text evidence="2">The sequence shown here is derived from an EMBL/GenBank/DDBJ whole genome shotgun (WGS) entry which is preliminary data.</text>
</comment>
<dbReference type="Proteomes" id="UP001165083">
    <property type="component" value="Unassembled WGS sequence"/>
</dbReference>
<feature type="compositionally biased region" description="Low complexity" evidence="1">
    <location>
        <begin position="1"/>
        <end position="17"/>
    </location>
</feature>
<feature type="region of interest" description="Disordered" evidence="1">
    <location>
        <begin position="1"/>
        <end position="20"/>
    </location>
</feature>
<feature type="compositionally biased region" description="Basic and acidic residues" evidence="1">
    <location>
        <begin position="91"/>
        <end position="105"/>
    </location>
</feature>
<evidence type="ECO:0000256" key="1">
    <source>
        <dbReference type="SAM" id="MobiDB-lite"/>
    </source>
</evidence>
<feature type="region of interest" description="Disordered" evidence="1">
    <location>
        <begin position="86"/>
        <end position="113"/>
    </location>
</feature>
<gene>
    <name evidence="2" type="ORF">Plil01_001754300</name>
</gene>